<dbReference type="GO" id="GO:0016491">
    <property type="term" value="F:oxidoreductase activity"/>
    <property type="evidence" value="ECO:0007669"/>
    <property type="project" value="UniProtKB-KW"/>
</dbReference>
<dbReference type="GO" id="GO:0016020">
    <property type="term" value="C:membrane"/>
    <property type="evidence" value="ECO:0007669"/>
    <property type="project" value="TreeGrafter"/>
</dbReference>
<name>A0A381R8A9_9ZZZZ</name>
<evidence type="ECO:0000256" key="1">
    <source>
        <dbReference type="ARBA" id="ARBA00006484"/>
    </source>
</evidence>
<dbReference type="SMART" id="SM00822">
    <property type="entry name" value="PKS_KR"/>
    <property type="match status" value="1"/>
</dbReference>
<reference evidence="4" key="1">
    <citation type="submission" date="2018-05" db="EMBL/GenBank/DDBJ databases">
        <authorList>
            <person name="Lanie J.A."/>
            <person name="Ng W.-L."/>
            <person name="Kazmierczak K.M."/>
            <person name="Andrzejewski T.M."/>
            <person name="Davidsen T.M."/>
            <person name="Wayne K.J."/>
            <person name="Tettelin H."/>
            <person name="Glass J.I."/>
            <person name="Rusch D."/>
            <person name="Podicherti R."/>
            <person name="Tsui H.-C.T."/>
            <person name="Winkler M.E."/>
        </authorList>
    </citation>
    <scope>NUCLEOTIDE SEQUENCE</scope>
</reference>
<dbReference type="FunFam" id="3.40.50.720:FF:000084">
    <property type="entry name" value="Short-chain dehydrogenase reductase"/>
    <property type="match status" value="1"/>
</dbReference>
<dbReference type="Pfam" id="PF00106">
    <property type="entry name" value="adh_short"/>
    <property type="match status" value="1"/>
</dbReference>
<feature type="domain" description="Ketoreductase" evidence="3">
    <location>
        <begin position="10"/>
        <end position="200"/>
    </location>
</feature>
<evidence type="ECO:0000313" key="4">
    <source>
        <dbReference type="EMBL" id="SUZ87434.1"/>
    </source>
</evidence>
<dbReference type="NCBIfam" id="NF005594">
    <property type="entry name" value="PRK07326.1"/>
    <property type="match status" value="1"/>
</dbReference>
<evidence type="ECO:0000256" key="2">
    <source>
        <dbReference type="ARBA" id="ARBA00023002"/>
    </source>
</evidence>
<dbReference type="InterPro" id="IPR002347">
    <property type="entry name" value="SDR_fam"/>
</dbReference>
<dbReference type="PRINTS" id="PR00081">
    <property type="entry name" value="GDHRDH"/>
</dbReference>
<dbReference type="SUPFAM" id="SSF51735">
    <property type="entry name" value="NAD(P)-binding Rossmann-fold domains"/>
    <property type="match status" value="1"/>
</dbReference>
<comment type="similarity">
    <text evidence="1">Belongs to the short-chain dehydrogenases/reductases (SDR) family.</text>
</comment>
<proteinExistence type="inferred from homology"/>
<dbReference type="EMBL" id="UINC01001724">
    <property type="protein sequence ID" value="SUZ87434.1"/>
    <property type="molecule type" value="Genomic_DNA"/>
</dbReference>
<protein>
    <recommendedName>
        <fullName evidence="3">Ketoreductase domain-containing protein</fullName>
    </recommendedName>
</protein>
<dbReference type="PANTHER" id="PTHR44196">
    <property type="entry name" value="DEHYDROGENASE/REDUCTASE SDR FAMILY MEMBER 7B"/>
    <property type="match status" value="1"/>
</dbReference>
<dbReference type="AlphaFoldDB" id="A0A381R8A9"/>
<dbReference type="InterPro" id="IPR057326">
    <property type="entry name" value="KR_dom"/>
</dbReference>
<evidence type="ECO:0000259" key="3">
    <source>
        <dbReference type="SMART" id="SM00822"/>
    </source>
</evidence>
<dbReference type="PANTHER" id="PTHR44196:SF1">
    <property type="entry name" value="DEHYDROGENASE_REDUCTASE SDR FAMILY MEMBER 7B"/>
    <property type="match status" value="1"/>
</dbReference>
<dbReference type="PRINTS" id="PR00080">
    <property type="entry name" value="SDRFAMILY"/>
</dbReference>
<gene>
    <name evidence="4" type="ORF">METZ01_LOCUS40288</name>
</gene>
<dbReference type="InterPro" id="IPR020904">
    <property type="entry name" value="Sc_DH/Rdtase_CS"/>
</dbReference>
<dbReference type="Gene3D" id="3.40.50.720">
    <property type="entry name" value="NAD(P)-binding Rossmann-like Domain"/>
    <property type="match status" value="1"/>
</dbReference>
<dbReference type="PROSITE" id="PS00061">
    <property type="entry name" value="ADH_SHORT"/>
    <property type="match status" value="1"/>
</dbReference>
<organism evidence="4">
    <name type="scientific">marine metagenome</name>
    <dbReference type="NCBI Taxonomy" id="408172"/>
    <lineage>
        <taxon>unclassified sequences</taxon>
        <taxon>metagenomes</taxon>
        <taxon>ecological metagenomes</taxon>
    </lineage>
</organism>
<dbReference type="InterPro" id="IPR036291">
    <property type="entry name" value="NAD(P)-bd_dom_sf"/>
</dbReference>
<sequence length="241" mass="25797">MADTPQLTDKVAIVTGGSSGIGLAIAAAFQACGASVMIGARDEARVERAIQDLSMGTNRVCGAALDVRDPRQVEDFITQAVKHFGGLDILINNAGVGGYTKIVDQSLEEWRSIIDTNLSGVFHCCRSAIPHLRRRGGGFIVNISSLAGKNAFPMGGAYCSSKAALNMFSEVLMQEVRYDDIRVSYVMPGSVTTAFDGGRAHAGSDWKMTAEDVAEVVLDIVSINRRTLASRVEMRPSKPKK</sequence>
<accession>A0A381R8A9</accession>
<keyword evidence="2" id="KW-0560">Oxidoreductase</keyword>